<evidence type="ECO:0000313" key="2">
    <source>
        <dbReference type="EMBL" id="PNX71678.1"/>
    </source>
</evidence>
<feature type="region of interest" description="Disordered" evidence="1">
    <location>
        <begin position="1"/>
        <end position="55"/>
    </location>
</feature>
<feature type="compositionally biased region" description="Polar residues" evidence="1">
    <location>
        <begin position="27"/>
        <end position="46"/>
    </location>
</feature>
<dbReference type="Proteomes" id="UP000236291">
    <property type="component" value="Unassembled WGS sequence"/>
</dbReference>
<dbReference type="EMBL" id="ASHM01023636">
    <property type="protein sequence ID" value="PNX71678.1"/>
    <property type="molecule type" value="Genomic_DNA"/>
</dbReference>
<reference evidence="2 3" key="2">
    <citation type="journal article" date="2017" name="Front. Plant Sci.">
        <title>Gene Classification and Mining of Molecular Markers Useful in Red Clover (Trifolium pratense) Breeding.</title>
        <authorList>
            <person name="Istvanek J."/>
            <person name="Dluhosova J."/>
            <person name="Dluhos P."/>
            <person name="Patkova L."/>
            <person name="Nedelnik J."/>
            <person name="Repkova J."/>
        </authorList>
    </citation>
    <scope>NUCLEOTIDE SEQUENCE [LARGE SCALE GENOMIC DNA]</scope>
    <source>
        <strain evidence="3">cv. Tatra</strain>
        <tissue evidence="2">Young leaves</tissue>
    </source>
</reference>
<name>A0A2K3KZH4_TRIPR</name>
<organism evidence="2 3">
    <name type="scientific">Trifolium pratense</name>
    <name type="common">Red clover</name>
    <dbReference type="NCBI Taxonomy" id="57577"/>
    <lineage>
        <taxon>Eukaryota</taxon>
        <taxon>Viridiplantae</taxon>
        <taxon>Streptophyta</taxon>
        <taxon>Embryophyta</taxon>
        <taxon>Tracheophyta</taxon>
        <taxon>Spermatophyta</taxon>
        <taxon>Magnoliopsida</taxon>
        <taxon>eudicotyledons</taxon>
        <taxon>Gunneridae</taxon>
        <taxon>Pentapetalae</taxon>
        <taxon>rosids</taxon>
        <taxon>fabids</taxon>
        <taxon>Fabales</taxon>
        <taxon>Fabaceae</taxon>
        <taxon>Papilionoideae</taxon>
        <taxon>50 kb inversion clade</taxon>
        <taxon>NPAAA clade</taxon>
        <taxon>Hologalegina</taxon>
        <taxon>IRL clade</taxon>
        <taxon>Trifolieae</taxon>
        <taxon>Trifolium</taxon>
    </lineage>
</organism>
<gene>
    <name evidence="2" type="ORF">L195_g027559</name>
</gene>
<proteinExistence type="predicted"/>
<sequence length="55" mass="5605">MIGGGGGGGESQTEATGSTGPDGATGQEKSWSQCNQAFPAIQSQSPELPRPWLRT</sequence>
<protein>
    <submittedName>
        <fullName evidence="2">Uncharacterized protein</fullName>
    </submittedName>
</protein>
<comment type="caution">
    <text evidence="2">The sequence shown here is derived from an EMBL/GenBank/DDBJ whole genome shotgun (WGS) entry which is preliminary data.</text>
</comment>
<feature type="compositionally biased region" description="Gly residues" evidence="1">
    <location>
        <begin position="1"/>
        <end position="10"/>
    </location>
</feature>
<evidence type="ECO:0000256" key="1">
    <source>
        <dbReference type="SAM" id="MobiDB-lite"/>
    </source>
</evidence>
<evidence type="ECO:0000313" key="3">
    <source>
        <dbReference type="Proteomes" id="UP000236291"/>
    </source>
</evidence>
<reference evidence="2 3" key="1">
    <citation type="journal article" date="2014" name="Am. J. Bot.">
        <title>Genome assembly and annotation for red clover (Trifolium pratense; Fabaceae).</title>
        <authorList>
            <person name="Istvanek J."/>
            <person name="Jaros M."/>
            <person name="Krenek A."/>
            <person name="Repkova J."/>
        </authorList>
    </citation>
    <scope>NUCLEOTIDE SEQUENCE [LARGE SCALE GENOMIC DNA]</scope>
    <source>
        <strain evidence="3">cv. Tatra</strain>
        <tissue evidence="2">Young leaves</tissue>
    </source>
</reference>
<accession>A0A2K3KZH4</accession>
<dbReference type="AlphaFoldDB" id="A0A2K3KZH4"/>